<feature type="domain" description="HAMP" evidence="13">
    <location>
        <begin position="180"/>
        <end position="231"/>
    </location>
</feature>
<keyword evidence="6 11" id="KW-0812">Transmembrane</keyword>
<keyword evidence="9" id="KW-0902">Two-component regulatory system</keyword>
<evidence type="ECO:0000259" key="12">
    <source>
        <dbReference type="PROSITE" id="PS50109"/>
    </source>
</evidence>
<feature type="domain" description="Histidine kinase" evidence="12">
    <location>
        <begin position="239"/>
        <end position="444"/>
    </location>
</feature>
<dbReference type="PRINTS" id="PR00344">
    <property type="entry name" value="BCTRLSENSOR"/>
</dbReference>
<dbReference type="InterPro" id="IPR003594">
    <property type="entry name" value="HATPase_dom"/>
</dbReference>
<accession>A0ABW7HH77</accession>
<sequence length="444" mass="47188">MTLLSAGLTLVTCGLLLSALFRDHVRQQFIERLTADLDQVLARLEVDGQGQPSLDATRLSDPRWTRPHSGLYWQVDGAGAAGKPGLLRSRSLWDEDLVAPQDMPVQGELHVHEVLNHRKEPLLLIERGLHADGASQPWRVMVAASTGPLERAAARFDKVLLVALTVLLLLLCAGAVLQVTLGLAPLGRLRVALSALRDGQTQRLEGHYPSEVQPLVDDLNGVLDRQASTLERARAQAGNLAHALKTPLAILGQGAANAASSDAARDELPALVLDQMQLARRHIDWHLARARAAAAQGLGGLRTPLQPVVDGLVRVMQKVHAGRTLSIRADVDARLAFAGESQDLQEMLGNLLDNACKAARTQVLVSAVQTGRLLRVTVDDDGPGIPAAQVTEALKRGSRLDETTPGSGLGLAIVQELATLYGGSVTLGTSPLGGLLVTLTLQAG</sequence>
<dbReference type="SMART" id="SM00387">
    <property type="entry name" value="HATPase_c"/>
    <property type="match status" value="1"/>
</dbReference>
<comment type="caution">
    <text evidence="14">The sequence shown here is derived from an EMBL/GenBank/DDBJ whole genome shotgun (WGS) entry which is preliminary data.</text>
</comment>
<dbReference type="InterPro" id="IPR004358">
    <property type="entry name" value="Sig_transdc_His_kin-like_C"/>
</dbReference>
<keyword evidence="10 11" id="KW-0472">Membrane</keyword>
<feature type="transmembrane region" description="Helical" evidence="11">
    <location>
        <begin position="159"/>
        <end position="184"/>
    </location>
</feature>
<evidence type="ECO:0000259" key="13">
    <source>
        <dbReference type="PROSITE" id="PS50885"/>
    </source>
</evidence>
<keyword evidence="4" id="KW-0597">Phosphoprotein</keyword>
<dbReference type="RefSeq" id="WP_394415639.1">
    <property type="nucleotide sequence ID" value="NZ_JBIGIC010000012.1"/>
</dbReference>
<keyword evidence="7 14" id="KW-0418">Kinase</keyword>
<dbReference type="PANTHER" id="PTHR45436:SF5">
    <property type="entry name" value="SENSOR HISTIDINE KINASE TRCS"/>
    <property type="match status" value="1"/>
</dbReference>
<keyword evidence="15" id="KW-1185">Reference proteome</keyword>
<name>A0ABW7HH77_9BURK</name>
<evidence type="ECO:0000256" key="8">
    <source>
        <dbReference type="ARBA" id="ARBA00022989"/>
    </source>
</evidence>
<evidence type="ECO:0000256" key="5">
    <source>
        <dbReference type="ARBA" id="ARBA00022679"/>
    </source>
</evidence>
<dbReference type="PANTHER" id="PTHR45436">
    <property type="entry name" value="SENSOR HISTIDINE KINASE YKOH"/>
    <property type="match status" value="1"/>
</dbReference>
<keyword evidence="8 11" id="KW-1133">Transmembrane helix</keyword>
<dbReference type="PROSITE" id="PS50885">
    <property type="entry name" value="HAMP"/>
    <property type="match status" value="1"/>
</dbReference>
<dbReference type="InterPro" id="IPR005467">
    <property type="entry name" value="His_kinase_dom"/>
</dbReference>
<dbReference type="SUPFAM" id="SSF55874">
    <property type="entry name" value="ATPase domain of HSP90 chaperone/DNA topoisomerase II/histidine kinase"/>
    <property type="match status" value="1"/>
</dbReference>
<evidence type="ECO:0000256" key="11">
    <source>
        <dbReference type="SAM" id="Phobius"/>
    </source>
</evidence>
<dbReference type="Pfam" id="PF02518">
    <property type="entry name" value="HATPase_c"/>
    <property type="match status" value="1"/>
</dbReference>
<dbReference type="Gene3D" id="3.30.565.10">
    <property type="entry name" value="Histidine kinase-like ATPase, C-terminal domain"/>
    <property type="match status" value="1"/>
</dbReference>
<comment type="subcellular location">
    <subcellularLocation>
        <location evidence="2">Membrane</location>
    </subcellularLocation>
</comment>
<evidence type="ECO:0000313" key="15">
    <source>
        <dbReference type="Proteomes" id="UP001606134"/>
    </source>
</evidence>
<keyword evidence="5 14" id="KW-0808">Transferase</keyword>
<dbReference type="PROSITE" id="PS50109">
    <property type="entry name" value="HIS_KIN"/>
    <property type="match status" value="1"/>
</dbReference>
<dbReference type="InterPro" id="IPR003660">
    <property type="entry name" value="HAMP_dom"/>
</dbReference>
<evidence type="ECO:0000256" key="4">
    <source>
        <dbReference type="ARBA" id="ARBA00022553"/>
    </source>
</evidence>
<comment type="catalytic activity">
    <reaction evidence="1">
        <text>ATP + protein L-histidine = ADP + protein N-phospho-L-histidine.</text>
        <dbReference type="EC" id="2.7.13.3"/>
    </reaction>
</comment>
<evidence type="ECO:0000256" key="3">
    <source>
        <dbReference type="ARBA" id="ARBA00012438"/>
    </source>
</evidence>
<gene>
    <name evidence="14" type="ORF">ACG04R_21500</name>
</gene>
<dbReference type="GO" id="GO:0004673">
    <property type="term" value="F:protein histidine kinase activity"/>
    <property type="evidence" value="ECO:0007669"/>
    <property type="project" value="UniProtKB-EC"/>
</dbReference>
<evidence type="ECO:0000256" key="6">
    <source>
        <dbReference type="ARBA" id="ARBA00022692"/>
    </source>
</evidence>
<reference evidence="14 15" key="1">
    <citation type="submission" date="2024-08" db="EMBL/GenBank/DDBJ databases">
        <authorList>
            <person name="Lu H."/>
        </authorList>
    </citation>
    <scope>NUCLEOTIDE SEQUENCE [LARGE SCALE GENOMIC DNA]</scope>
    <source>
        <strain evidence="14 15">BYS78W</strain>
    </source>
</reference>
<evidence type="ECO:0000256" key="7">
    <source>
        <dbReference type="ARBA" id="ARBA00022777"/>
    </source>
</evidence>
<evidence type="ECO:0000256" key="9">
    <source>
        <dbReference type="ARBA" id="ARBA00023012"/>
    </source>
</evidence>
<dbReference type="InterPro" id="IPR036890">
    <property type="entry name" value="HATPase_C_sf"/>
</dbReference>
<evidence type="ECO:0000256" key="1">
    <source>
        <dbReference type="ARBA" id="ARBA00000085"/>
    </source>
</evidence>
<proteinExistence type="predicted"/>
<protein>
    <recommendedName>
        <fullName evidence="3">histidine kinase</fullName>
        <ecNumber evidence="3">2.7.13.3</ecNumber>
    </recommendedName>
</protein>
<evidence type="ECO:0000256" key="10">
    <source>
        <dbReference type="ARBA" id="ARBA00023136"/>
    </source>
</evidence>
<dbReference type="InterPro" id="IPR050428">
    <property type="entry name" value="TCS_sensor_his_kinase"/>
</dbReference>
<evidence type="ECO:0000313" key="14">
    <source>
        <dbReference type="EMBL" id="MFG6489274.1"/>
    </source>
</evidence>
<dbReference type="Proteomes" id="UP001606134">
    <property type="component" value="Unassembled WGS sequence"/>
</dbReference>
<dbReference type="EMBL" id="JBIGIC010000012">
    <property type="protein sequence ID" value="MFG6489274.1"/>
    <property type="molecule type" value="Genomic_DNA"/>
</dbReference>
<organism evidence="14 15">
    <name type="scientific">Pelomonas candidula</name>
    <dbReference type="NCBI Taxonomy" id="3299025"/>
    <lineage>
        <taxon>Bacteria</taxon>
        <taxon>Pseudomonadati</taxon>
        <taxon>Pseudomonadota</taxon>
        <taxon>Betaproteobacteria</taxon>
        <taxon>Burkholderiales</taxon>
        <taxon>Sphaerotilaceae</taxon>
        <taxon>Roseateles</taxon>
    </lineage>
</organism>
<dbReference type="EC" id="2.7.13.3" evidence="3"/>
<evidence type="ECO:0000256" key="2">
    <source>
        <dbReference type="ARBA" id="ARBA00004370"/>
    </source>
</evidence>